<reference evidence="3" key="1">
    <citation type="journal article" date="2023" name="Commun. Biol.">
        <title>Genome analysis of Parmales, the sister group of diatoms, reveals the evolutionary specialization of diatoms from phago-mixotrophs to photoautotrophs.</title>
        <authorList>
            <person name="Ban H."/>
            <person name="Sato S."/>
            <person name="Yoshikawa S."/>
            <person name="Yamada K."/>
            <person name="Nakamura Y."/>
            <person name="Ichinomiya M."/>
            <person name="Sato N."/>
            <person name="Blanc-Mathieu R."/>
            <person name="Endo H."/>
            <person name="Kuwata A."/>
            <person name="Ogata H."/>
        </authorList>
    </citation>
    <scope>NUCLEOTIDE SEQUENCE [LARGE SCALE GENOMIC DNA]</scope>
    <source>
        <strain evidence="3">NIES 3700</strain>
    </source>
</reference>
<keyword evidence="1" id="KW-1133">Transmembrane helix</keyword>
<name>A0A9W7A7C6_9STRA</name>
<evidence type="ECO:0000256" key="1">
    <source>
        <dbReference type="SAM" id="Phobius"/>
    </source>
</evidence>
<evidence type="ECO:0000313" key="3">
    <source>
        <dbReference type="Proteomes" id="UP001165122"/>
    </source>
</evidence>
<gene>
    <name evidence="2" type="ORF">TrLO_g1849</name>
</gene>
<keyword evidence="1" id="KW-0812">Transmembrane</keyword>
<feature type="transmembrane region" description="Helical" evidence="1">
    <location>
        <begin position="64"/>
        <end position="82"/>
    </location>
</feature>
<dbReference type="Proteomes" id="UP001165122">
    <property type="component" value="Unassembled WGS sequence"/>
</dbReference>
<organism evidence="2 3">
    <name type="scientific">Triparma laevis f. longispina</name>
    <dbReference type="NCBI Taxonomy" id="1714387"/>
    <lineage>
        <taxon>Eukaryota</taxon>
        <taxon>Sar</taxon>
        <taxon>Stramenopiles</taxon>
        <taxon>Ochrophyta</taxon>
        <taxon>Bolidophyceae</taxon>
        <taxon>Parmales</taxon>
        <taxon>Triparmaceae</taxon>
        <taxon>Triparma</taxon>
    </lineage>
</organism>
<feature type="transmembrane region" description="Helical" evidence="1">
    <location>
        <begin position="180"/>
        <end position="200"/>
    </location>
</feature>
<dbReference type="AlphaFoldDB" id="A0A9W7A7C6"/>
<accession>A0A9W7A7C6</accession>
<feature type="transmembrane region" description="Helical" evidence="1">
    <location>
        <begin position="30"/>
        <end position="52"/>
    </location>
</feature>
<proteinExistence type="predicted"/>
<dbReference type="EMBL" id="BRXW01000569">
    <property type="protein sequence ID" value="GMH67107.1"/>
    <property type="molecule type" value="Genomic_DNA"/>
</dbReference>
<protein>
    <submittedName>
        <fullName evidence="2">Uncharacterized protein</fullName>
    </submittedName>
</protein>
<sequence length="224" mass="24642">MEEQDWFEPMVVVLGKGIVKAAAWGLMARIIIGAVLSVTDLATDLVILHQFWNGGEDSLDFRNAQLASLAASIALQLLLVYIQNSKKGVRRILKEMAIVVTGLKSPVDAYRVASGAEQENDTEFYPMTEMTFSKYIEMLAESIPGIVIQTSAILNAMGSEEEGDIVFYVGMKVVRRDSSYWMPVYGVIGFLISLLIRVTVKVVVDFAGVVQLRHPFETGGCTSL</sequence>
<evidence type="ECO:0000313" key="2">
    <source>
        <dbReference type="EMBL" id="GMH67107.1"/>
    </source>
</evidence>
<comment type="caution">
    <text evidence="2">The sequence shown here is derived from an EMBL/GenBank/DDBJ whole genome shotgun (WGS) entry which is preliminary data.</text>
</comment>
<keyword evidence="1" id="KW-0472">Membrane</keyword>
<keyword evidence="3" id="KW-1185">Reference proteome</keyword>